<feature type="compositionally biased region" description="Basic and acidic residues" evidence="5">
    <location>
        <begin position="954"/>
        <end position="965"/>
    </location>
</feature>
<dbReference type="OrthoDB" id="29308at2759"/>
<dbReference type="AlphaFoldDB" id="A0A8S1J5F9"/>
<feature type="compositionally biased region" description="Polar residues" evidence="5">
    <location>
        <begin position="779"/>
        <end position="789"/>
    </location>
</feature>
<dbReference type="Proteomes" id="UP000708148">
    <property type="component" value="Unassembled WGS sequence"/>
</dbReference>
<proteinExistence type="predicted"/>
<comment type="caution">
    <text evidence="7">The sequence shown here is derived from an EMBL/GenBank/DDBJ whole genome shotgun (WGS) entry which is preliminary data.</text>
</comment>
<dbReference type="GO" id="GO:0006886">
    <property type="term" value="P:intracellular protein transport"/>
    <property type="evidence" value="ECO:0007669"/>
    <property type="project" value="InterPro"/>
</dbReference>
<organism evidence="7 8">
    <name type="scientific">Ostreobium quekettii</name>
    <dbReference type="NCBI Taxonomy" id="121088"/>
    <lineage>
        <taxon>Eukaryota</taxon>
        <taxon>Viridiplantae</taxon>
        <taxon>Chlorophyta</taxon>
        <taxon>core chlorophytes</taxon>
        <taxon>Ulvophyceae</taxon>
        <taxon>TCBD clade</taxon>
        <taxon>Bryopsidales</taxon>
        <taxon>Ostreobineae</taxon>
        <taxon>Ostreobiaceae</taxon>
        <taxon>Ostreobium</taxon>
    </lineage>
</organism>
<name>A0A8S1J5F9_9CHLO</name>
<feature type="domain" description="Clathrin/coatomer adaptor adaptin-like N-terminal" evidence="6">
    <location>
        <begin position="38"/>
        <end position="581"/>
    </location>
</feature>
<evidence type="ECO:0000256" key="4">
    <source>
        <dbReference type="ARBA" id="ARBA00023136"/>
    </source>
</evidence>
<evidence type="ECO:0000256" key="2">
    <source>
        <dbReference type="ARBA" id="ARBA00022448"/>
    </source>
</evidence>
<sequence length="965" mass="103747">MAGRFRTRLGDDLERLIRAIGDCKSKSEEDRIMGRSIDQTKAILKDGKMDKASVKDLLIKLIYFEMLGHDASFGHFLAVQGCGSNSLVTKMVSYLAVTQFLDSSNTLILLLVNTWRTDLQSDNHLIVCAALTTICKLVNTDAIGPIVPQVVKLISHPKEVVRKKAVMALHRFFQLDPKSEGPLAGVDLDRQFRQALCDKDPSVMAACLCALHDMIKMNTPAFRNLIPSLISILKQVFEHRLSKGYEYHHVPAPFIQIKLLKILADLGAGDRPSTENMRSVLLSVLKQGSMKNTIGHAVLYECVRTITTISPDPQLLEAAARTIAGFLKSESSHNLKYMGMAALGGIVRINPRQAQEHQAAVMECLEDFDDTLKLKTLELLYKMTKPNNVEVVVDKLISYLETCADQHIKQDICRRVSELAERYAPDNQWYIETMTLMFGVAGDAVEPKLAHNLMRLIAEQETDVHQSAVAICTKALENPKAPEILLQVVCWVLGEYGALGKHLPEGGLSPDDIMDRLASLMHSQDCTEMLQGYILSAFLKLGAQTGVALTPDAEELVRKAASSKSTELQQRALELQSLQSMPQVKSAVLPADASCEDFEDEMPTLRSLSFLNAYVQDALQAGAAPYISPEQQLEMGVIRPTSSTDALDAVTLRYEAYQTAKAPTPTPSASANTWGQDAGADLTGTAPTLLAGTSAASAGDYEPALNVKSRGTRRWGPAEYATPSSTPEVEATPPAYQPVEVQGLVTDIDDFQLGEAPLHEPDTYKNERDKFQATLFGDPQQSSRPTRSRAQAGLQPKTTQRPRPQAKPAMAAPDVMGDLLDLDVGAPQPAPAAAAQNSDPFAALDGMDLLGGSATATPPSTASAGTTQLPIDLNALYGAQPSSASMFDSSVGVGPQGGMPMGMPMPVVMPMAQPQPAGASTGGLQGLGLAMPGGLGGVPMASGPAAGASKVGIQKKEDPFKDLLG</sequence>
<dbReference type="PANTHER" id="PTHR22780">
    <property type="entry name" value="ADAPTIN, ALPHA/GAMMA/EPSILON"/>
    <property type="match status" value="1"/>
</dbReference>
<keyword evidence="4" id="KW-0472">Membrane</keyword>
<dbReference type="GO" id="GO:0016192">
    <property type="term" value="P:vesicle-mediated transport"/>
    <property type="evidence" value="ECO:0007669"/>
    <property type="project" value="InterPro"/>
</dbReference>
<dbReference type="SUPFAM" id="SSF48371">
    <property type="entry name" value="ARM repeat"/>
    <property type="match status" value="1"/>
</dbReference>
<dbReference type="GO" id="GO:0030117">
    <property type="term" value="C:membrane coat"/>
    <property type="evidence" value="ECO:0007669"/>
    <property type="project" value="InterPro"/>
</dbReference>
<gene>
    <name evidence="7" type="ORF">OSTQU699_LOCUS4096</name>
</gene>
<accession>A0A8S1J5F9</accession>
<comment type="subcellular location">
    <subcellularLocation>
        <location evidence="1">Endomembrane system</location>
    </subcellularLocation>
</comment>
<evidence type="ECO:0000256" key="3">
    <source>
        <dbReference type="ARBA" id="ARBA00022927"/>
    </source>
</evidence>
<dbReference type="InterPro" id="IPR002553">
    <property type="entry name" value="Clathrin/coatomer_adapt-like_N"/>
</dbReference>
<evidence type="ECO:0000313" key="8">
    <source>
        <dbReference type="Proteomes" id="UP000708148"/>
    </source>
</evidence>
<dbReference type="InterPro" id="IPR050840">
    <property type="entry name" value="Adaptor_Complx_Large_Subunit"/>
</dbReference>
<dbReference type="GO" id="GO:0012505">
    <property type="term" value="C:endomembrane system"/>
    <property type="evidence" value="ECO:0007669"/>
    <property type="project" value="UniProtKB-SubCell"/>
</dbReference>
<evidence type="ECO:0000256" key="1">
    <source>
        <dbReference type="ARBA" id="ARBA00004308"/>
    </source>
</evidence>
<feature type="region of interest" description="Disordered" evidence="5">
    <location>
        <begin position="708"/>
        <end position="733"/>
    </location>
</feature>
<keyword evidence="3" id="KW-0653">Protein transport</keyword>
<dbReference type="Pfam" id="PF01602">
    <property type="entry name" value="Adaptin_N"/>
    <property type="match status" value="1"/>
</dbReference>
<keyword evidence="8" id="KW-1185">Reference proteome</keyword>
<evidence type="ECO:0000313" key="7">
    <source>
        <dbReference type="EMBL" id="CAD7698737.1"/>
    </source>
</evidence>
<evidence type="ECO:0000256" key="5">
    <source>
        <dbReference type="SAM" id="MobiDB-lite"/>
    </source>
</evidence>
<feature type="region of interest" description="Disordered" evidence="5">
    <location>
        <begin position="775"/>
        <end position="811"/>
    </location>
</feature>
<feature type="region of interest" description="Disordered" evidence="5">
    <location>
        <begin position="938"/>
        <end position="965"/>
    </location>
</feature>
<evidence type="ECO:0000259" key="6">
    <source>
        <dbReference type="Pfam" id="PF01602"/>
    </source>
</evidence>
<dbReference type="EMBL" id="CAJHUC010000878">
    <property type="protein sequence ID" value="CAD7698737.1"/>
    <property type="molecule type" value="Genomic_DNA"/>
</dbReference>
<protein>
    <recommendedName>
        <fullName evidence="6">Clathrin/coatomer adaptor adaptin-like N-terminal domain-containing protein</fullName>
    </recommendedName>
</protein>
<keyword evidence="2" id="KW-0813">Transport</keyword>
<dbReference type="Gene3D" id="1.25.10.10">
    <property type="entry name" value="Leucine-rich Repeat Variant"/>
    <property type="match status" value="1"/>
</dbReference>
<reference evidence="7" key="1">
    <citation type="submission" date="2020-12" db="EMBL/GenBank/DDBJ databases">
        <authorList>
            <person name="Iha C."/>
        </authorList>
    </citation>
    <scope>NUCLEOTIDE SEQUENCE</scope>
</reference>
<dbReference type="InterPro" id="IPR016024">
    <property type="entry name" value="ARM-type_fold"/>
</dbReference>
<dbReference type="InterPro" id="IPR011989">
    <property type="entry name" value="ARM-like"/>
</dbReference>